<dbReference type="PANTHER" id="PTHR42059:SF1">
    <property type="entry name" value="TNT DOMAIN-CONTAINING PROTEIN"/>
    <property type="match status" value="1"/>
</dbReference>
<dbReference type="Proteomes" id="UP001201980">
    <property type="component" value="Unassembled WGS sequence"/>
</dbReference>
<dbReference type="AlphaFoldDB" id="A0AAD5WNX4"/>
<feature type="chain" id="PRO_5042235883" description="TNT domain-containing protein" evidence="1">
    <location>
        <begin position="21"/>
        <end position="243"/>
    </location>
</feature>
<dbReference type="PANTHER" id="PTHR42059">
    <property type="entry name" value="TNT DOMAIN-CONTAINING PROTEIN"/>
    <property type="match status" value="1"/>
</dbReference>
<evidence type="ECO:0000259" key="2">
    <source>
        <dbReference type="Pfam" id="PF14021"/>
    </source>
</evidence>
<gene>
    <name evidence="3" type="ORF">MKZ38_007841</name>
</gene>
<protein>
    <recommendedName>
        <fullName evidence="2">TNT domain-containing protein</fullName>
    </recommendedName>
</protein>
<reference evidence="3" key="1">
    <citation type="submission" date="2022-07" db="EMBL/GenBank/DDBJ databases">
        <title>Draft genome sequence of Zalerion maritima ATCC 34329, a (micro)plastics degrading marine fungus.</title>
        <authorList>
            <person name="Paco A."/>
            <person name="Goncalves M.F.M."/>
            <person name="Rocha-Santos T.A.P."/>
            <person name="Alves A."/>
        </authorList>
    </citation>
    <scope>NUCLEOTIDE SEQUENCE</scope>
    <source>
        <strain evidence="3">ATCC 34329</strain>
    </source>
</reference>
<evidence type="ECO:0000313" key="4">
    <source>
        <dbReference type="Proteomes" id="UP001201980"/>
    </source>
</evidence>
<feature type="domain" description="TNT" evidence="2">
    <location>
        <begin position="136"/>
        <end position="229"/>
    </location>
</feature>
<dbReference type="InterPro" id="IPR025331">
    <property type="entry name" value="TNT"/>
</dbReference>
<keyword evidence="4" id="KW-1185">Reference proteome</keyword>
<feature type="signal peptide" evidence="1">
    <location>
        <begin position="1"/>
        <end position="20"/>
    </location>
</feature>
<proteinExistence type="predicted"/>
<comment type="caution">
    <text evidence="3">The sequence shown here is derived from an EMBL/GenBank/DDBJ whole genome shotgun (WGS) entry which is preliminary data.</text>
</comment>
<sequence>MRSLSLLSVAAGLLLSAVIAAPARHHDYDQDENDDCITPDPLPCTDPESPSYCVGTNGNDTLMDTYICGDWRLGPIKLPTDITLDALVEIYDRFGGACPGEFLATWYNDTADSYMYPEEDGFLLTINGSRIEGVIELPEGTLIDRFGSEYGSYASPAAAPYMQRALPPSNLATPADDPRYPYNYHIYRVAKAFTVLSGPIAPWFGQPGHGVQYKLNDNIMTLLDGGYLGTVDLSALDDPEEPN</sequence>
<accession>A0AAD5WNX4</accession>
<keyword evidence="1" id="KW-0732">Signal</keyword>
<dbReference type="InterPro" id="IPR053024">
    <property type="entry name" value="Fungal_surface_NADase"/>
</dbReference>
<evidence type="ECO:0000313" key="3">
    <source>
        <dbReference type="EMBL" id="KAJ2894201.1"/>
    </source>
</evidence>
<dbReference type="GO" id="GO:0050135">
    <property type="term" value="F:NADP+ nucleosidase activity"/>
    <property type="evidence" value="ECO:0007669"/>
    <property type="project" value="InterPro"/>
</dbReference>
<name>A0AAD5WNX4_9PEZI</name>
<evidence type="ECO:0000256" key="1">
    <source>
        <dbReference type="SAM" id="SignalP"/>
    </source>
</evidence>
<dbReference type="Pfam" id="PF14021">
    <property type="entry name" value="TNT"/>
    <property type="match status" value="1"/>
</dbReference>
<dbReference type="EMBL" id="JAKWBI020000518">
    <property type="protein sequence ID" value="KAJ2894201.1"/>
    <property type="molecule type" value="Genomic_DNA"/>
</dbReference>
<organism evidence="3 4">
    <name type="scientific">Zalerion maritima</name>
    <dbReference type="NCBI Taxonomy" id="339359"/>
    <lineage>
        <taxon>Eukaryota</taxon>
        <taxon>Fungi</taxon>
        <taxon>Dikarya</taxon>
        <taxon>Ascomycota</taxon>
        <taxon>Pezizomycotina</taxon>
        <taxon>Sordariomycetes</taxon>
        <taxon>Lulworthiomycetidae</taxon>
        <taxon>Lulworthiales</taxon>
        <taxon>Lulworthiaceae</taxon>
        <taxon>Zalerion</taxon>
    </lineage>
</organism>